<proteinExistence type="predicted"/>
<accession>A0A7W9H9B5</accession>
<keyword evidence="2" id="KW-1185">Reference proteome</keyword>
<evidence type="ECO:0000313" key="2">
    <source>
        <dbReference type="Proteomes" id="UP000590647"/>
    </source>
</evidence>
<reference evidence="1 2" key="1">
    <citation type="submission" date="2020-08" db="EMBL/GenBank/DDBJ databases">
        <title>Sequencing the genomes of 1000 actinobacteria strains.</title>
        <authorList>
            <person name="Klenk H.-P."/>
        </authorList>
    </citation>
    <scope>NUCLEOTIDE SEQUENCE [LARGE SCALE GENOMIC DNA]</scope>
    <source>
        <strain evidence="1 2">DSM 40084</strain>
    </source>
</reference>
<dbReference type="AlphaFoldDB" id="A0A7W9H9B5"/>
<comment type="caution">
    <text evidence="1">The sequence shown here is derived from an EMBL/GenBank/DDBJ whole genome shotgun (WGS) entry which is preliminary data.</text>
</comment>
<evidence type="ECO:0000313" key="1">
    <source>
        <dbReference type="EMBL" id="MBB5798065.1"/>
    </source>
</evidence>
<gene>
    <name evidence="1" type="ORF">HDA41_006029</name>
</gene>
<organism evidence="1 2">
    <name type="scientific">Streptomyces caelestis</name>
    <dbReference type="NCBI Taxonomy" id="36816"/>
    <lineage>
        <taxon>Bacteria</taxon>
        <taxon>Bacillati</taxon>
        <taxon>Actinomycetota</taxon>
        <taxon>Actinomycetes</taxon>
        <taxon>Kitasatosporales</taxon>
        <taxon>Streptomycetaceae</taxon>
        <taxon>Streptomyces</taxon>
    </lineage>
</organism>
<sequence>MALRFDAVVRQLIDVHEEAVPGTFLDVTRAVVS</sequence>
<protein>
    <submittedName>
        <fullName evidence="1">Uncharacterized protein</fullName>
    </submittedName>
</protein>
<name>A0A7W9H9B5_9ACTN</name>
<dbReference type="EMBL" id="JACHNE010000001">
    <property type="protein sequence ID" value="MBB5798065.1"/>
    <property type="molecule type" value="Genomic_DNA"/>
</dbReference>
<dbReference type="Proteomes" id="UP000590647">
    <property type="component" value="Unassembled WGS sequence"/>
</dbReference>